<evidence type="ECO:0000313" key="2">
    <source>
        <dbReference type="EMBL" id="KIX10699.1"/>
    </source>
</evidence>
<dbReference type="AlphaFoldDB" id="A0A0D2IXE0"/>
<feature type="region of interest" description="Disordered" evidence="1">
    <location>
        <begin position="155"/>
        <end position="218"/>
    </location>
</feature>
<feature type="compositionally biased region" description="Gly residues" evidence="1">
    <location>
        <begin position="377"/>
        <end position="398"/>
    </location>
</feature>
<organism evidence="2 3">
    <name type="scientific">Rhinocladiella mackenziei CBS 650.93</name>
    <dbReference type="NCBI Taxonomy" id="1442369"/>
    <lineage>
        <taxon>Eukaryota</taxon>
        <taxon>Fungi</taxon>
        <taxon>Dikarya</taxon>
        <taxon>Ascomycota</taxon>
        <taxon>Pezizomycotina</taxon>
        <taxon>Eurotiomycetes</taxon>
        <taxon>Chaetothyriomycetidae</taxon>
        <taxon>Chaetothyriales</taxon>
        <taxon>Herpotrichiellaceae</taxon>
        <taxon>Rhinocladiella</taxon>
    </lineage>
</organism>
<name>A0A0D2IXE0_9EURO</name>
<feature type="compositionally biased region" description="Basic and acidic residues" evidence="1">
    <location>
        <begin position="429"/>
        <end position="439"/>
    </location>
</feature>
<keyword evidence="3" id="KW-1185">Reference proteome</keyword>
<dbReference type="InterPro" id="IPR022190">
    <property type="entry name" value="DUF3716"/>
</dbReference>
<dbReference type="HOGENOM" id="CLU_631843_0_0_1"/>
<proteinExistence type="predicted"/>
<dbReference type="GeneID" id="25289854"/>
<reference evidence="2 3" key="1">
    <citation type="submission" date="2015-01" db="EMBL/GenBank/DDBJ databases">
        <title>The Genome Sequence of Rhinocladiella mackenzie CBS 650.93.</title>
        <authorList>
            <consortium name="The Broad Institute Genomics Platform"/>
            <person name="Cuomo C."/>
            <person name="de Hoog S."/>
            <person name="Gorbushina A."/>
            <person name="Stielow B."/>
            <person name="Teixiera M."/>
            <person name="Abouelleil A."/>
            <person name="Chapman S.B."/>
            <person name="Priest M."/>
            <person name="Young S.K."/>
            <person name="Wortman J."/>
            <person name="Nusbaum C."/>
            <person name="Birren B."/>
        </authorList>
    </citation>
    <scope>NUCLEOTIDE SEQUENCE [LARGE SCALE GENOMIC DNA]</scope>
    <source>
        <strain evidence="2 3">CBS 650.93</strain>
    </source>
</reference>
<feature type="compositionally biased region" description="Low complexity" evidence="1">
    <location>
        <begin position="399"/>
        <end position="411"/>
    </location>
</feature>
<protein>
    <submittedName>
        <fullName evidence="2">Rhinocladiella mackenziei CBS 650.93 unplaced genomic scaffold supercont1.1, whole genome shotgun sequence</fullName>
    </submittedName>
</protein>
<evidence type="ECO:0000313" key="3">
    <source>
        <dbReference type="Proteomes" id="UP000053617"/>
    </source>
</evidence>
<sequence length="439" mass="48200">MFPQGSRSDVFSKDYGSRNRVAKGVQFYDWSRWQQELVDGVLFENATPGVREFENLSLRRPLEYYGDRDFMNEVQFLGALGYTMGQVVNNPPCSKCEAGVTGRNQTEPVFPECVSVMARDDMDPHSASTRWLLAGHCATCALRGQKCSLQRVHRNSQASSQRGAVKREVKQDSGGGFDTPPVRRVQHGFEVPDDEEVPRRGTKEVGFGGRHRGIFSPGAEDRYPEMIVRGPSGEPLFIQMPDVDYSNAQVRNAILQQLAYISGQLFRNPNVSLRSPTGFQWQASSEPNRRSAGRSFDPAPALTPPRRESVYEPGSMAAQAMENMEREASQSRSRQGTTTPGPWDMRDSNAGLASSPMASSQAFGGQRVQRSIESGAQHGGVQRGGSQRGGSQRGGSQRGGSLQSPRGRGSSTHGLSPRGQRGGASFSNDSRDSYNLRKR</sequence>
<feature type="compositionally biased region" description="Polar residues" evidence="1">
    <location>
        <begin position="274"/>
        <end position="286"/>
    </location>
</feature>
<dbReference type="VEuPathDB" id="FungiDB:Z518_01783"/>
<feature type="compositionally biased region" description="Polar residues" evidence="1">
    <location>
        <begin position="330"/>
        <end position="340"/>
    </location>
</feature>
<accession>A0A0D2IXE0</accession>
<gene>
    <name evidence="2" type="ORF">Z518_01783</name>
</gene>
<dbReference type="EMBL" id="KN847475">
    <property type="protein sequence ID" value="KIX10699.1"/>
    <property type="molecule type" value="Genomic_DNA"/>
</dbReference>
<evidence type="ECO:0000256" key="1">
    <source>
        <dbReference type="SAM" id="MobiDB-lite"/>
    </source>
</evidence>
<feature type="compositionally biased region" description="Polar residues" evidence="1">
    <location>
        <begin position="356"/>
        <end position="374"/>
    </location>
</feature>
<dbReference type="Pfam" id="PF12511">
    <property type="entry name" value="DUF3716"/>
    <property type="match status" value="1"/>
</dbReference>
<dbReference type="Proteomes" id="UP000053617">
    <property type="component" value="Unassembled WGS sequence"/>
</dbReference>
<feature type="region of interest" description="Disordered" evidence="1">
    <location>
        <begin position="274"/>
        <end position="439"/>
    </location>
</feature>
<dbReference type="RefSeq" id="XP_013277835.1">
    <property type="nucleotide sequence ID" value="XM_013422381.1"/>
</dbReference>
<dbReference type="OrthoDB" id="4163342at2759"/>